<proteinExistence type="predicted"/>
<dbReference type="Gene3D" id="3.40.50.880">
    <property type="match status" value="1"/>
</dbReference>
<dbReference type="EMBL" id="JARWBG010000007">
    <property type="protein sequence ID" value="MDH2388988.1"/>
    <property type="molecule type" value="Genomic_DNA"/>
</dbReference>
<dbReference type="PANTHER" id="PTHR43068:SF1">
    <property type="entry name" value="SLR1854 PROTEIN"/>
    <property type="match status" value="1"/>
</dbReference>
<protein>
    <submittedName>
        <fullName evidence="1">Type 1 glutamine amidotransferase domain-containing protein</fullName>
    </submittedName>
</protein>
<sequence>MRVLLPLPDRDFDVTEVAVPWRLLRDAGHDVVFATEHGGLPPQADPLLLSGVIFGQLGAEPEPKEFYRELTGDVAFRNPLAWEAVSPEAYDGLLLPGGHAPGMRQYLGSPVLQTKVSRFWATGRPVGAICHGVLVLARTIDPETGRSVIAGRRTTCLPKYMERSAYYLTAWRHGRYYRTYPQYVQDEVTAALDDPEQFERGPIELRRRGTATDDTPAFVVQDGRYLSGRWPGDAYLFARRFSALLE</sequence>
<dbReference type="InterPro" id="IPR032633">
    <property type="entry name" value="ThiJ-like"/>
</dbReference>
<dbReference type="RefSeq" id="WP_279927263.1">
    <property type="nucleotide sequence ID" value="NZ_JARWBG010000007.1"/>
</dbReference>
<comment type="caution">
    <text evidence="1">The sequence shown here is derived from an EMBL/GenBank/DDBJ whole genome shotgun (WGS) entry which is preliminary data.</text>
</comment>
<accession>A0ABT6HJV3</accession>
<name>A0ABT6HJV3_9ACTN</name>
<evidence type="ECO:0000313" key="2">
    <source>
        <dbReference type="Proteomes" id="UP001223144"/>
    </source>
</evidence>
<dbReference type="Proteomes" id="UP001223144">
    <property type="component" value="Unassembled WGS sequence"/>
</dbReference>
<dbReference type="InterPro" id="IPR029062">
    <property type="entry name" value="Class_I_gatase-like"/>
</dbReference>
<evidence type="ECO:0000313" key="1">
    <source>
        <dbReference type="EMBL" id="MDH2388988.1"/>
    </source>
</evidence>
<dbReference type="SUPFAM" id="SSF52317">
    <property type="entry name" value="Class I glutamine amidotransferase-like"/>
    <property type="match status" value="1"/>
</dbReference>
<keyword evidence="1" id="KW-0315">Glutamine amidotransferase</keyword>
<organism evidence="1 2">
    <name type="scientific">Streptomyces chengmaiensis</name>
    <dbReference type="NCBI Taxonomy" id="3040919"/>
    <lineage>
        <taxon>Bacteria</taxon>
        <taxon>Bacillati</taxon>
        <taxon>Actinomycetota</taxon>
        <taxon>Actinomycetes</taxon>
        <taxon>Kitasatosporales</taxon>
        <taxon>Streptomycetaceae</taxon>
        <taxon>Streptomyces</taxon>
    </lineage>
</organism>
<reference evidence="1 2" key="1">
    <citation type="submission" date="2023-04" db="EMBL/GenBank/DDBJ databases">
        <title>Streptomyces chengmaiensis sp. nov. isolated from the stem of mangrove plant in Hainan.</title>
        <authorList>
            <person name="Huang X."/>
            <person name="Zhou S."/>
            <person name="Chu X."/>
            <person name="Xie Y."/>
            <person name="Lin Y."/>
        </authorList>
    </citation>
    <scope>NUCLEOTIDE SEQUENCE [LARGE SCALE GENOMIC DNA]</scope>
    <source>
        <strain evidence="1 2">HNM0663</strain>
    </source>
</reference>
<gene>
    <name evidence="1" type="ORF">QCN29_09335</name>
</gene>
<dbReference type="PANTHER" id="PTHR43068">
    <property type="entry name" value="SLR1854 PROTEIN"/>
    <property type="match status" value="1"/>
</dbReference>
<keyword evidence="2" id="KW-1185">Reference proteome</keyword>
<dbReference type="Pfam" id="PF17124">
    <property type="entry name" value="ThiJ_like"/>
    <property type="match status" value="1"/>
</dbReference>